<accession>A0ABS2FMD9</accession>
<dbReference type="Pfam" id="PF14353">
    <property type="entry name" value="CpXC"/>
    <property type="match status" value="1"/>
</dbReference>
<dbReference type="EMBL" id="JACJLU010000001">
    <property type="protein sequence ID" value="MBM6830772.1"/>
    <property type="molecule type" value="Genomic_DNA"/>
</dbReference>
<protein>
    <recommendedName>
        <fullName evidence="1">CpXC domain-containing protein</fullName>
    </recommendedName>
</protein>
<feature type="domain" description="CpXC" evidence="1">
    <location>
        <begin position="8"/>
        <end position="83"/>
    </location>
</feature>
<evidence type="ECO:0000313" key="2">
    <source>
        <dbReference type="EMBL" id="MBM6830772.1"/>
    </source>
</evidence>
<keyword evidence="3" id="KW-1185">Reference proteome</keyword>
<organism evidence="2 3">
    <name type="scientific">Faecalicoccus acidiformans</name>
    <dbReference type="NCBI Taxonomy" id="915173"/>
    <lineage>
        <taxon>Bacteria</taxon>
        <taxon>Bacillati</taxon>
        <taxon>Bacillota</taxon>
        <taxon>Erysipelotrichia</taxon>
        <taxon>Erysipelotrichales</taxon>
        <taxon>Erysipelotrichaceae</taxon>
        <taxon>Faecalicoccus</taxon>
    </lineage>
</organism>
<evidence type="ECO:0000259" key="1">
    <source>
        <dbReference type="Pfam" id="PF14353"/>
    </source>
</evidence>
<comment type="caution">
    <text evidence="2">The sequence shown here is derived from an EMBL/GenBank/DDBJ whole genome shotgun (WGS) entry which is preliminary data.</text>
</comment>
<proteinExistence type="predicted"/>
<dbReference type="InterPro" id="IPR025682">
    <property type="entry name" value="CpXC_dom"/>
</dbReference>
<gene>
    <name evidence="2" type="ORF">H5982_01435</name>
</gene>
<evidence type="ECO:0000313" key="3">
    <source>
        <dbReference type="Proteomes" id="UP000775500"/>
    </source>
</evidence>
<dbReference type="RefSeq" id="WP_204684586.1">
    <property type="nucleotide sequence ID" value="NZ_JACJLU010000001.1"/>
</dbReference>
<dbReference type="Proteomes" id="UP000775500">
    <property type="component" value="Unassembled WGS sequence"/>
</dbReference>
<name>A0ABS2FMD9_9FIRM</name>
<reference evidence="2 3" key="1">
    <citation type="journal article" date="2021" name="Sci. Rep.">
        <title>The distribution of antibiotic resistance genes in chicken gut microbiota commensals.</title>
        <authorList>
            <person name="Juricova H."/>
            <person name="Matiasovicova J."/>
            <person name="Kubasova T."/>
            <person name="Cejkova D."/>
            <person name="Rychlik I."/>
        </authorList>
    </citation>
    <scope>NUCLEOTIDE SEQUENCE [LARGE SCALE GENOMIC DNA]</scope>
    <source>
        <strain evidence="2 3">An423</strain>
    </source>
</reference>
<sequence>MKERMIEITCPVCGHVFQIKRDTLAIAGISDGIEKRLKDGTYFQHICSKCHHLFTMIYPFVFRNPQKKTSLVLSQQSTIKGFDQEEKVVRCKDADSFLLAYKALSQDLNLSFLIRKQKQFRSIWPSVIFDNYDPDHHCLWVQVHGEWKACCLTKEEEQELKTIV</sequence>